<organism evidence="1 2">
    <name type="scientific">Corallococcus soli</name>
    <dbReference type="NCBI Taxonomy" id="2710757"/>
    <lineage>
        <taxon>Bacteria</taxon>
        <taxon>Pseudomonadati</taxon>
        <taxon>Myxococcota</taxon>
        <taxon>Myxococcia</taxon>
        <taxon>Myxococcales</taxon>
        <taxon>Cystobacterineae</taxon>
        <taxon>Myxococcaceae</taxon>
        <taxon>Corallococcus</taxon>
    </lineage>
</organism>
<evidence type="ECO:0000313" key="2">
    <source>
        <dbReference type="Proteomes" id="UP001516472"/>
    </source>
</evidence>
<proteinExistence type="predicted"/>
<dbReference type="RefSeq" id="WP_193348358.1">
    <property type="nucleotide sequence ID" value="NZ_CBCSIP010000002.1"/>
</dbReference>
<name>A0ABR9PLX8_9BACT</name>
<gene>
    <name evidence="1" type="ORF">G4177_12275</name>
</gene>
<protein>
    <submittedName>
        <fullName evidence="1">DUF1579 domain-containing protein</fullName>
    </submittedName>
</protein>
<evidence type="ECO:0000313" key="1">
    <source>
        <dbReference type="EMBL" id="MBE4748938.1"/>
    </source>
</evidence>
<keyword evidence="2" id="KW-1185">Reference proteome</keyword>
<dbReference type="Proteomes" id="UP001516472">
    <property type="component" value="Unassembled WGS sequence"/>
</dbReference>
<accession>A0ABR9PLX8</accession>
<comment type="caution">
    <text evidence="1">The sequence shown here is derived from an EMBL/GenBank/DDBJ whole genome shotgun (WGS) entry which is preliminary data.</text>
</comment>
<dbReference type="EMBL" id="JAAIYO010000003">
    <property type="protein sequence ID" value="MBE4748938.1"/>
    <property type="molecule type" value="Genomic_DNA"/>
</dbReference>
<dbReference type="Pfam" id="PF07617">
    <property type="entry name" value="DUF1579"/>
    <property type="match status" value="1"/>
</dbReference>
<reference evidence="1 2" key="1">
    <citation type="submission" date="2020-02" db="EMBL/GenBank/DDBJ databases">
        <authorList>
            <person name="Babadi Z.K."/>
            <person name="Risdian C."/>
            <person name="Ebrahimipour G.H."/>
            <person name="Wink J."/>
        </authorList>
    </citation>
    <scope>NUCLEOTIDE SEQUENCE [LARGE SCALE GENOMIC DNA]</scope>
    <source>
        <strain evidence="1 2">ZKHCc1 1396</strain>
    </source>
</reference>
<dbReference type="InterPro" id="IPR011473">
    <property type="entry name" value="DUF1579"/>
</dbReference>
<sequence>MSQDRLQQSQAPGGPHHLLARCVGDWEGTARTWFEPDKLGDESPISGSIRSVLGGRFVVHEYASSLGGKPLSGIATLGHHLDGRQFTMSWVDTFHVGSDIMTLLGDAGVSDRFSVLGSYFTGEQSPRWGWRVDIEQPSSDSLVITHFNVPPGEAAQKAIEIQYRRRG</sequence>